<dbReference type="RefSeq" id="WP_248008338.1">
    <property type="nucleotide sequence ID" value="NZ_JAJHVV010000004.1"/>
</dbReference>
<organism evidence="1 2">
    <name type="scientific">Vibrio amylolyticus</name>
    <dbReference type="NCBI Taxonomy" id="2847292"/>
    <lineage>
        <taxon>Bacteria</taxon>
        <taxon>Pseudomonadati</taxon>
        <taxon>Pseudomonadota</taxon>
        <taxon>Gammaproteobacteria</taxon>
        <taxon>Vibrionales</taxon>
        <taxon>Vibrionaceae</taxon>
        <taxon>Vibrio</taxon>
    </lineage>
</organism>
<evidence type="ECO:0000313" key="1">
    <source>
        <dbReference type="EMBL" id="MCK6263251.1"/>
    </source>
</evidence>
<evidence type="ECO:0000313" key="2">
    <source>
        <dbReference type="Proteomes" id="UP001139559"/>
    </source>
</evidence>
<accession>A0A9X1XI69</accession>
<gene>
    <name evidence="1" type="ORF">KP803_08170</name>
</gene>
<dbReference type="EMBL" id="JAJHVV010000004">
    <property type="protein sequence ID" value="MCK6263251.1"/>
    <property type="molecule type" value="Genomic_DNA"/>
</dbReference>
<dbReference type="AlphaFoldDB" id="A0A9X1XI69"/>
<name>A0A9X1XI69_9VIBR</name>
<sequence>MINIIKMFAFIICEAISPYIKSGFKYDKLYYSFYKLKNIEEANKWVSKSDISKALSLEYVSCRHSKFATECFFNSNKHEINNNLDLVTLELAVDYISHFYFNNESIELITNSNRLADFLNITNGKVIEYVDISELRRNISIYNRIKSDNRFDSMNLAAPYLLSKCLDGDGVVKWVNFQDWSQKRKIKILLLIFKLRGDDEIKEEIYSIISNFSEKYVFDILHALGDIERLILHYRNNPKLKYSPKRRLIYSYYVSEYSEVIKIFNFLRLIRSKSIIYQLRNYITYAYYNNKPDKLEDLISILDDFSVPINTLKIYLSAFNYGNKATNIERMNVASGLANYINNNVNVINVENIINSVFEMNKSKTLFISESGVADEVRWSYLYGVVNKQLEKSGASNIFIVCDPRYNKLFRELYPCINFLSHKRKFRGSGESLISFHRDNIPKYYKDFDLVYPTSILYNLLDDKDICTSINTRKFNDRKTKVRIGVMFSSSLESGIRKQRYSIPSEMMIRTLQKIRKQNNGIEFVCIQSPVTEHINHLCGKYDIQIPSNVDLYNDFYGSFLFYKTLDFVIGPSSLTTELAAASGCTFFHICNSPEAIYMRNGDISKLDNSDIMGCNTISVPPLDGFYDRTPNEITIDCLDNLVNILNDKLRVFH</sequence>
<dbReference type="Proteomes" id="UP001139559">
    <property type="component" value="Unassembled WGS sequence"/>
</dbReference>
<proteinExistence type="predicted"/>
<reference evidence="1" key="1">
    <citation type="submission" date="2021-11" db="EMBL/GenBank/DDBJ databases">
        <title>Vibrio ZSDE26 sp. nov. and Vibrio ZSDZ34 sp. nov., isolated from coastal seawater in Qingdao.</title>
        <authorList>
            <person name="Zhang P."/>
        </authorList>
    </citation>
    <scope>NUCLEOTIDE SEQUENCE</scope>
    <source>
        <strain evidence="1">ZSDE26</strain>
    </source>
</reference>
<keyword evidence="2" id="KW-1185">Reference proteome</keyword>
<protein>
    <submittedName>
        <fullName evidence="1">Uncharacterized protein</fullName>
    </submittedName>
</protein>
<comment type="caution">
    <text evidence="1">The sequence shown here is derived from an EMBL/GenBank/DDBJ whole genome shotgun (WGS) entry which is preliminary data.</text>
</comment>